<keyword evidence="7 12" id="KW-0822">Tryptophan biosynthesis</keyword>
<dbReference type="EC" id="4.2.1.20" evidence="12"/>
<name>B8GJ28_METPE</name>
<evidence type="ECO:0000256" key="10">
    <source>
        <dbReference type="ARBA" id="ARBA00023239"/>
    </source>
</evidence>
<dbReference type="GeneID" id="7270600"/>
<comment type="subunit">
    <text evidence="5 12">Tetramer of two alpha and two beta chains.</text>
</comment>
<dbReference type="UniPathway" id="UPA00035">
    <property type="reaction ID" value="UER00044"/>
</dbReference>
<evidence type="ECO:0000256" key="5">
    <source>
        <dbReference type="ARBA" id="ARBA00011270"/>
    </source>
</evidence>
<evidence type="ECO:0000313" key="14">
    <source>
        <dbReference type="EMBL" id="ACL15601.1"/>
    </source>
</evidence>
<dbReference type="STRING" id="521011.Mpal_0215"/>
<dbReference type="KEGG" id="mpl:Mpal_0215"/>
<dbReference type="SUPFAM" id="SSF53686">
    <property type="entry name" value="Tryptophan synthase beta subunit-like PLP-dependent enzymes"/>
    <property type="match status" value="1"/>
</dbReference>
<comment type="similarity">
    <text evidence="4 12">Belongs to the TrpB family.</text>
</comment>
<dbReference type="NCBIfam" id="TIGR00263">
    <property type="entry name" value="trpB"/>
    <property type="match status" value="1"/>
</dbReference>
<comment type="cofactor">
    <cofactor evidence="1 12">
        <name>pyridoxal 5'-phosphate</name>
        <dbReference type="ChEBI" id="CHEBI:597326"/>
    </cofactor>
</comment>
<dbReference type="EMBL" id="CP001338">
    <property type="protein sequence ID" value="ACL15601.1"/>
    <property type="molecule type" value="Genomic_DNA"/>
</dbReference>
<evidence type="ECO:0000256" key="4">
    <source>
        <dbReference type="ARBA" id="ARBA00009982"/>
    </source>
</evidence>
<dbReference type="HOGENOM" id="CLU_016734_3_1_2"/>
<protein>
    <recommendedName>
        <fullName evidence="12">Tryptophan synthase beta chain</fullName>
        <ecNumber evidence="12">4.2.1.20</ecNumber>
    </recommendedName>
</protein>
<keyword evidence="9 12" id="KW-0057">Aromatic amino acid biosynthesis</keyword>
<dbReference type="RefSeq" id="WP_012616920.1">
    <property type="nucleotide sequence ID" value="NC_011832.1"/>
</dbReference>
<dbReference type="AlphaFoldDB" id="B8GJ28"/>
<dbReference type="PANTHER" id="PTHR48077">
    <property type="entry name" value="TRYPTOPHAN SYNTHASE-RELATED"/>
    <property type="match status" value="1"/>
</dbReference>
<dbReference type="Pfam" id="PF00291">
    <property type="entry name" value="PALP"/>
    <property type="match status" value="1"/>
</dbReference>
<evidence type="ECO:0000256" key="7">
    <source>
        <dbReference type="ARBA" id="ARBA00022822"/>
    </source>
</evidence>
<gene>
    <name evidence="12" type="primary">trpB</name>
    <name evidence="14" type="ordered locus">Mpal_0215</name>
</gene>
<dbReference type="FunFam" id="3.40.50.1100:FF:000001">
    <property type="entry name" value="Tryptophan synthase beta chain"/>
    <property type="match status" value="1"/>
</dbReference>
<dbReference type="Proteomes" id="UP000002457">
    <property type="component" value="Chromosome"/>
</dbReference>
<evidence type="ECO:0000256" key="1">
    <source>
        <dbReference type="ARBA" id="ARBA00001933"/>
    </source>
</evidence>
<evidence type="ECO:0000259" key="13">
    <source>
        <dbReference type="Pfam" id="PF00291"/>
    </source>
</evidence>
<sequence>MDNGRFGEFGGRYVPETMIAALDELEAAYIRARNDPAFVTALRQMLTEYAGRPTQLTFCPRMSADLGCKVYLKREDLMHGGAHKLNNTLGQGLLAKSMGKTRLIAETGAGQHGVATAIVGAVLGMPVQVYMGEVDIERQQLNVFRMQLMGAEVIPAKTGTRTLKDAVNEALRGWVSELDTTHYVLGSVVGPHPYPTMVRDFQAVIGNETREQFLSRYGRLPDMAIACVGGGSNAIGMFHPFVNDPSVRLVGVEAGGKGTGPGEHGATLCRGTPGVLHGALSYLLQDEDGQIEETHSIAAGLDYPGVGPEHSMHRETGRIEYTSVTDDEALAAFRYLSRMEGIIPALESAHAVAHARKVAKELGPDQSMVITLSGRGDKDLAQIAKMGGIAL</sequence>
<dbReference type="HAMAP" id="MF_00133">
    <property type="entry name" value="Trp_synth_beta"/>
    <property type="match status" value="1"/>
</dbReference>
<dbReference type="eggNOG" id="arCOG01433">
    <property type="taxonomic scope" value="Archaea"/>
</dbReference>
<dbReference type="CDD" id="cd06446">
    <property type="entry name" value="Trp-synth_B"/>
    <property type="match status" value="1"/>
</dbReference>
<evidence type="ECO:0000313" key="15">
    <source>
        <dbReference type="Proteomes" id="UP000002457"/>
    </source>
</evidence>
<evidence type="ECO:0000256" key="2">
    <source>
        <dbReference type="ARBA" id="ARBA00002786"/>
    </source>
</evidence>
<evidence type="ECO:0000256" key="8">
    <source>
        <dbReference type="ARBA" id="ARBA00022898"/>
    </source>
</evidence>
<dbReference type="InterPro" id="IPR023026">
    <property type="entry name" value="Trp_synth_beta/beta-like"/>
</dbReference>
<keyword evidence="15" id="KW-1185">Reference proteome</keyword>
<dbReference type="InterPro" id="IPR006654">
    <property type="entry name" value="Trp_synth_beta"/>
</dbReference>
<comment type="catalytic activity">
    <reaction evidence="11 12">
        <text>(1S,2R)-1-C-(indol-3-yl)glycerol 3-phosphate + L-serine = D-glyceraldehyde 3-phosphate + L-tryptophan + H2O</text>
        <dbReference type="Rhea" id="RHEA:10532"/>
        <dbReference type="ChEBI" id="CHEBI:15377"/>
        <dbReference type="ChEBI" id="CHEBI:33384"/>
        <dbReference type="ChEBI" id="CHEBI:57912"/>
        <dbReference type="ChEBI" id="CHEBI:58866"/>
        <dbReference type="ChEBI" id="CHEBI:59776"/>
        <dbReference type="EC" id="4.2.1.20"/>
    </reaction>
</comment>
<feature type="modified residue" description="N6-(pyridoxal phosphate)lysine" evidence="12">
    <location>
        <position position="84"/>
    </location>
</feature>
<dbReference type="PROSITE" id="PS00168">
    <property type="entry name" value="TRP_SYNTHASE_BETA"/>
    <property type="match status" value="1"/>
</dbReference>
<comment type="function">
    <text evidence="2 12">The beta subunit is responsible for the synthesis of L-tryptophan from indole and L-serine.</text>
</comment>
<dbReference type="FunFam" id="3.40.50.1100:FF:000004">
    <property type="entry name" value="Tryptophan synthase beta chain"/>
    <property type="match status" value="1"/>
</dbReference>
<dbReference type="PANTHER" id="PTHR48077:SF3">
    <property type="entry name" value="TRYPTOPHAN SYNTHASE"/>
    <property type="match status" value="1"/>
</dbReference>
<keyword evidence="10 12" id="KW-0456">Lyase</keyword>
<reference evidence="14 15" key="1">
    <citation type="journal article" date="2015" name="Genome Announc.">
        <title>Complete Genome Sequence of Methanosphaerula palustris E1-9CT, a Hydrogenotrophic Methanogen Isolated from a Minerotrophic Fen Peatland.</title>
        <authorList>
            <person name="Cadillo-Quiroz H."/>
            <person name="Browne P."/>
            <person name="Kyrpides N."/>
            <person name="Woyke T."/>
            <person name="Goodwin L."/>
            <person name="Detter C."/>
            <person name="Yavitt J.B."/>
            <person name="Zinder S.H."/>
        </authorList>
    </citation>
    <scope>NUCLEOTIDE SEQUENCE [LARGE SCALE GENOMIC DNA]</scope>
    <source>
        <strain evidence="15">ATCC BAA-1556 / DSM 19958 / E1-9c</strain>
    </source>
</reference>
<evidence type="ECO:0000256" key="11">
    <source>
        <dbReference type="ARBA" id="ARBA00049047"/>
    </source>
</evidence>
<evidence type="ECO:0000256" key="12">
    <source>
        <dbReference type="HAMAP-Rule" id="MF_00133"/>
    </source>
</evidence>
<dbReference type="InterPro" id="IPR036052">
    <property type="entry name" value="TrpB-like_PALP_sf"/>
</dbReference>
<dbReference type="GO" id="GO:0004834">
    <property type="term" value="F:tryptophan synthase activity"/>
    <property type="evidence" value="ECO:0007669"/>
    <property type="project" value="UniProtKB-UniRule"/>
</dbReference>
<keyword evidence="8 12" id="KW-0663">Pyridoxal phosphate</keyword>
<organism evidence="14 15">
    <name type="scientific">Methanosphaerula palustris (strain ATCC BAA-1556 / DSM 19958 / E1-9c)</name>
    <dbReference type="NCBI Taxonomy" id="521011"/>
    <lineage>
        <taxon>Archaea</taxon>
        <taxon>Methanobacteriati</taxon>
        <taxon>Methanobacteriota</taxon>
        <taxon>Stenosarchaea group</taxon>
        <taxon>Methanomicrobia</taxon>
        <taxon>Methanomicrobiales</taxon>
        <taxon>Methanoregulaceae</taxon>
        <taxon>Methanosphaerula</taxon>
    </lineage>
</organism>
<comment type="pathway">
    <text evidence="3 12">Amino-acid biosynthesis; L-tryptophan biosynthesis; L-tryptophan from chorismate: step 5/5.</text>
</comment>
<proteinExistence type="inferred from homology"/>
<dbReference type="InterPro" id="IPR001926">
    <property type="entry name" value="TrpB-like_PALP"/>
</dbReference>
<accession>B8GJ28</accession>
<feature type="domain" description="Tryptophan synthase beta chain-like PALP" evidence="13">
    <location>
        <begin position="49"/>
        <end position="374"/>
    </location>
</feature>
<keyword evidence="6 12" id="KW-0028">Amino-acid biosynthesis</keyword>
<dbReference type="GO" id="GO:0005737">
    <property type="term" value="C:cytoplasm"/>
    <property type="evidence" value="ECO:0007669"/>
    <property type="project" value="TreeGrafter"/>
</dbReference>
<dbReference type="PIRSF" id="PIRSF001413">
    <property type="entry name" value="Trp_syn_beta"/>
    <property type="match status" value="1"/>
</dbReference>
<evidence type="ECO:0000256" key="3">
    <source>
        <dbReference type="ARBA" id="ARBA00004733"/>
    </source>
</evidence>
<dbReference type="InterPro" id="IPR006653">
    <property type="entry name" value="Trp_synth_b_CS"/>
</dbReference>
<evidence type="ECO:0000256" key="9">
    <source>
        <dbReference type="ARBA" id="ARBA00023141"/>
    </source>
</evidence>
<dbReference type="OrthoDB" id="371827at2157"/>
<evidence type="ECO:0000256" key="6">
    <source>
        <dbReference type="ARBA" id="ARBA00022605"/>
    </source>
</evidence>
<dbReference type="Gene3D" id="3.40.50.1100">
    <property type="match status" value="2"/>
</dbReference>